<reference evidence="1 2" key="1">
    <citation type="submission" date="2017-12" db="EMBL/GenBank/DDBJ databases">
        <title>Sequencing, de novo assembly and annotation of complete genome of a new Thraustochytrid species, strain FCC1311.</title>
        <authorList>
            <person name="Sedici K."/>
            <person name="Godart F."/>
            <person name="Aiese Cigliano R."/>
            <person name="Sanseverino W."/>
            <person name="Barakat M."/>
            <person name="Ortet P."/>
            <person name="Marechal E."/>
            <person name="Cagnac O."/>
            <person name="Amato A."/>
        </authorList>
    </citation>
    <scope>NUCLEOTIDE SEQUENCE [LARGE SCALE GENOMIC DNA]</scope>
</reference>
<dbReference type="AlphaFoldDB" id="A0A2R5G6J1"/>
<dbReference type="InParanoid" id="A0A2R5G6J1"/>
<gene>
    <name evidence="1" type="ORF">FCC1311_028772</name>
</gene>
<dbReference type="Proteomes" id="UP000241890">
    <property type="component" value="Unassembled WGS sequence"/>
</dbReference>
<name>A0A2R5G6J1_9STRA</name>
<evidence type="ECO:0000313" key="1">
    <source>
        <dbReference type="EMBL" id="GBG26656.1"/>
    </source>
</evidence>
<protein>
    <submittedName>
        <fullName evidence="1">Uncharacterized protein</fullName>
    </submittedName>
</protein>
<organism evidence="1 2">
    <name type="scientific">Hondaea fermentalgiana</name>
    <dbReference type="NCBI Taxonomy" id="2315210"/>
    <lineage>
        <taxon>Eukaryota</taxon>
        <taxon>Sar</taxon>
        <taxon>Stramenopiles</taxon>
        <taxon>Bigyra</taxon>
        <taxon>Labyrinthulomycetes</taxon>
        <taxon>Thraustochytrida</taxon>
        <taxon>Thraustochytriidae</taxon>
        <taxon>Hondaea</taxon>
    </lineage>
</organism>
<sequence>MTCTKCDCKDYFADMTKTQGEMGGAKCDAHNGSNAHCDKCHAQNSVTTCTCGHSVNVHGPSNSASE</sequence>
<comment type="caution">
    <text evidence="1">The sequence shown here is derived from an EMBL/GenBank/DDBJ whole genome shotgun (WGS) entry which is preliminary data.</text>
</comment>
<keyword evidence="2" id="KW-1185">Reference proteome</keyword>
<proteinExistence type="predicted"/>
<accession>A0A2R5G6J1</accession>
<evidence type="ECO:0000313" key="2">
    <source>
        <dbReference type="Proteomes" id="UP000241890"/>
    </source>
</evidence>
<dbReference type="EMBL" id="BEYU01000022">
    <property type="protein sequence ID" value="GBG26656.1"/>
    <property type="molecule type" value="Genomic_DNA"/>
</dbReference>